<comment type="caution">
    <text evidence="6">The sequence shown here is derived from an EMBL/GenBank/DDBJ whole genome shotgun (WGS) entry which is preliminary data.</text>
</comment>
<keyword evidence="7" id="KW-1185">Reference proteome</keyword>
<evidence type="ECO:0000256" key="5">
    <source>
        <dbReference type="SAM" id="MobiDB-lite"/>
    </source>
</evidence>
<evidence type="ECO:0000256" key="1">
    <source>
        <dbReference type="ARBA" id="ARBA00005949"/>
    </source>
</evidence>
<evidence type="ECO:0000256" key="4">
    <source>
        <dbReference type="PROSITE-ProRule" id="PRU00023"/>
    </source>
</evidence>
<dbReference type="AlphaFoldDB" id="A0AAD8VWF2"/>
<dbReference type="InterPro" id="IPR051573">
    <property type="entry name" value="Ankyrin-SOCS_box_domain"/>
</dbReference>
<keyword evidence="2" id="KW-0677">Repeat</keyword>
<reference evidence="6" key="1">
    <citation type="submission" date="2023-07" db="EMBL/GenBank/DDBJ databases">
        <title>A chromosome-level genome assembly of Lolium multiflorum.</title>
        <authorList>
            <person name="Chen Y."/>
            <person name="Copetti D."/>
            <person name="Kolliker R."/>
            <person name="Studer B."/>
        </authorList>
    </citation>
    <scope>NUCLEOTIDE SEQUENCE</scope>
    <source>
        <strain evidence="6">02402/16</strain>
        <tissue evidence="6">Leaf</tissue>
    </source>
</reference>
<proteinExistence type="inferred from homology"/>
<name>A0AAD8VWF2_LOLMU</name>
<evidence type="ECO:0000256" key="3">
    <source>
        <dbReference type="ARBA" id="ARBA00023043"/>
    </source>
</evidence>
<dbReference type="GO" id="GO:0016567">
    <property type="term" value="P:protein ubiquitination"/>
    <property type="evidence" value="ECO:0007669"/>
    <property type="project" value="TreeGrafter"/>
</dbReference>
<gene>
    <name evidence="6" type="ORF">QYE76_000492</name>
</gene>
<dbReference type="InterPro" id="IPR002110">
    <property type="entry name" value="Ankyrin_rpt"/>
</dbReference>
<comment type="similarity">
    <text evidence="1">Belongs to the ankyrin SOCS box (ASB) family.</text>
</comment>
<dbReference type="Proteomes" id="UP001231189">
    <property type="component" value="Unassembled WGS sequence"/>
</dbReference>
<keyword evidence="3 4" id="KW-0040">ANK repeat</keyword>
<dbReference type="PANTHER" id="PTHR24136">
    <property type="entry name" value="SOWAH (DROSOPHILA) HOMOLOG"/>
    <property type="match status" value="1"/>
</dbReference>
<evidence type="ECO:0000313" key="6">
    <source>
        <dbReference type="EMBL" id="KAK1626177.1"/>
    </source>
</evidence>
<evidence type="ECO:0000313" key="7">
    <source>
        <dbReference type="Proteomes" id="UP001231189"/>
    </source>
</evidence>
<dbReference type="EMBL" id="JAUUTY010000005">
    <property type="protein sequence ID" value="KAK1626177.1"/>
    <property type="molecule type" value="Genomic_DNA"/>
</dbReference>
<feature type="compositionally biased region" description="Basic and acidic residues" evidence="5">
    <location>
        <begin position="11"/>
        <end position="26"/>
    </location>
</feature>
<evidence type="ECO:0000256" key="2">
    <source>
        <dbReference type="ARBA" id="ARBA00022737"/>
    </source>
</evidence>
<organism evidence="6 7">
    <name type="scientific">Lolium multiflorum</name>
    <name type="common">Italian ryegrass</name>
    <name type="synonym">Lolium perenne subsp. multiflorum</name>
    <dbReference type="NCBI Taxonomy" id="4521"/>
    <lineage>
        <taxon>Eukaryota</taxon>
        <taxon>Viridiplantae</taxon>
        <taxon>Streptophyta</taxon>
        <taxon>Embryophyta</taxon>
        <taxon>Tracheophyta</taxon>
        <taxon>Spermatophyta</taxon>
        <taxon>Magnoliopsida</taxon>
        <taxon>Liliopsida</taxon>
        <taxon>Poales</taxon>
        <taxon>Poaceae</taxon>
        <taxon>BOP clade</taxon>
        <taxon>Pooideae</taxon>
        <taxon>Poodae</taxon>
        <taxon>Poeae</taxon>
        <taxon>Poeae Chloroplast Group 2 (Poeae type)</taxon>
        <taxon>Loliodinae</taxon>
        <taxon>Loliinae</taxon>
        <taxon>Lolium</taxon>
    </lineage>
</organism>
<dbReference type="PANTHER" id="PTHR24136:SF41">
    <property type="match status" value="1"/>
</dbReference>
<feature type="region of interest" description="Disordered" evidence="5">
    <location>
        <begin position="1"/>
        <end position="52"/>
    </location>
</feature>
<dbReference type="PROSITE" id="PS50297">
    <property type="entry name" value="ANK_REP_REGION"/>
    <property type="match status" value="1"/>
</dbReference>
<dbReference type="Pfam" id="PF00023">
    <property type="entry name" value="Ank"/>
    <property type="match status" value="1"/>
</dbReference>
<protein>
    <submittedName>
        <fullName evidence="6">Uncharacterized protein</fullName>
    </submittedName>
</protein>
<dbReference type="GO" id="GO:0045732">
    <property type="term" value="P:positive regulation of protein catabolic process"/>
    <property type="evidence" value="ECO:0007669"/>
    <property type="project" value="TreeGrafter"/>
</dbReference>
<feature type="repeat" description="ANK" evidence="4">
    <location>
        <begin position="178"/>
        <end position="210"/>
    </location>
</feature>
<dbReference type="SUPFAM" id="SSF48403">
    <property type="entry name" value="Ankyrin repeat"/>
    <property type="match status" value="1"/>
</dbReference>
<dbReference type="InterPro" id="IPR036770">
    <property type="entry name" value="Ankyrin_rpt-contain_sf"/>
</dbReference>
<dbReference type="Gene3D" id="1.25.40.20">
    <property type="entry name" value="Ankyrin repeat-containing domain"/>
    <property type="match status" value="1"/>
</dbReference>
<sequence length="558" mass="62816">MELQFLPNSAPHKEDALMKTAPHEEEALTNNAPQEDKVTEEMDPWDPPLPPRAPGPPVADLAVHMDLINEWMAQKRAILATSRATKIITPDRTPQWVNDALFDILPRLTPILEKDSYRRFLSLFSRNGQGMGWGYVITPETLDHIIMQNAVQCARVVLKGQAPELNGFRANPNYMTQYGYFPLHRAAEMFSVEMIELLLRHGASANLRTAGPVVTEGLLPLHVAVENTCLHKYLEDSLLIDQKHQDCNLADINYVYRLIHLLCLPELKIFMDTIRLLAKHTDNLLDQLCNYIKDGKLAQMAVLLLAAQVQIRMGTSHKRKVNSEVDGFAMIACHIGYDIAFQFETCENIMDPNQLMKMNINSVALSLVKVISQAGEALDSYIQAHPEVPYVMQVPHSEVLERVSLILKEHGFCRTGGRIDIGDLCPYKNVLPKKDLPLALGEMVASKSATEVSNHAVEKEGPKKKMARGWELKYARRSFFPYWRSVLEPRSSEKMSFIKPALTVEQINHDRAVSKSTGIGSTFGRLMGRVPQPIAGNQQTRRLFGTWALTLLKALKNT</sequence>
<accession>A0AAD8VWF2</accession>
<dbReference type="PROSITE" id="PS50088">
    <property type="entry name" value="ANK_REPEAT"/>
    <property type="match status" value="1"/>
</dbReference>